<evidence type="ECO:0000256" key="5">
    <source>
        <dbReference type="ARBA" id="ARBA00022502"/>
    </source>
</evidence>
<keyword evidence="8 11" id="KW-1133">Transmembrane helix</keyword>
<evidence type="ECO:0000256" key="10">
    <source>
        <dbReference type="ARBA" id="ARBA00023180"/>
    </source>
</evidence>
<dbReference type="PANTHER" id="PTHR28533">
    <property type="entry name" value="PROTEIN PBN1"/>
    <property type="match status" value="1"/>
</dbReference>
<keyword evidence="6 11" id="KW-0812">Transmembrane</keyword>
<comment type="subcellular location">
    <subcellularLocation>
        <location evidence="11">Endoplasmic reticulum membrane</location>
        <topology evidence="11">Single-pass membrane protein</topology>
    </subcellularLocation>
    <subcellularLocation>
        <location evidence="1">Endoplasmic reticulum membrane</location>
        <topology evidence="1">Single-pass type III membrane protein</topology>
    </subcellularLocation>
</comment>
<dbReference type="InterPro" id="IPR013233">
    <property type="entry name" value="PIG-X/PBN1"/>
</dbReference>
<dbReference type="GO" id="GO:0006506">
    <property type="term" value="P:GPI anchor biosynthetic process"/>
    <property type="evidence" value="ECO:0007669"/>
    <property type="project" value="UniProtKB-KW"/>
</dbReference>
<evidence type="ECO:0000256" key="7">
    <source>
        <dbReference type="ARBA" id="ARBA00022824"/>
    </source>
</evidence>
<evidence type="ECO:0000256" key="2">
    <source>
        <dbReference type="ARBA" id="ARBA00004687"/>
    </source>
</evidence>
<evidence type="ECO:0000313" key="12">
    <source>
        <dbReference type="EMBL" id="KAI5964499.1"/>
    </source>
</evidence>
<dbReference type="RefSeq" id="XP_051610506.1">
    <property type="nucleotide sequence ID" value="XM_051755518.1"/>
</dbReference>
<keyword evidence="5 11" id="KW-0337">GPI-anchor biosynthesis</keyword>
<dbReference type="Pfam" id="PF08320">
    <property type="entry name" value="PIG-X"/>
    <property type="match status" value="1"/>
</dbReference>
<keyword evidence="7 11" id="KW-0256">Endoplasmic reticulum</keyword>
<dbReference type="SMART" id="SM00780">
    <property type="entry name" value="PIG-X"/>
    <property type="match status" value="1"/>
</dbReference>
<accession>A0AAD5BHY1</accession>
<dbReference type="PANTHER" id="PTHR28533:SF1">
    <property type="entry name" value="PROTEIN PBN1"/>
    <property type="match status" value="1"/>
</dbReference>
<evidence type="ECO:0000256" key="11">
    <source>
        <dbReference type="RuleBase" id="RU366056"/>
    </source>
</evidence>
<comment type="pathway">
    <text evidence="2 11">Glycolipid biosynthesis; glycosylphosphatidylinositol-anchor biosynthesis.</text>
</comment>
<evidence type="ECO:0000256" key="8">
    <source>
        <dbReference type="ARBA" id="ARBA00022989"/>
    </source>
</evidence>
<organism evidence="12 13">
    <name type="scientific">Candida theae</name>
    <dbReference type="NCBI Taxonomy" id="1198502"/>
    <lineage>
        <taxon>Eukaryota</taxon>
        <taxon>Fungi</taxon>
        <taxon>Dikarya</taxon>
        <taxon>Ascomycota</taxon>
        <taxon>Saccharomycotina</taxon>
        <taxon>Pichiomycetes</taxon>
        <taxon>Debaryomycetaceae</taxon>
        <taxon>Candida/Lodderomyces clade</taxon>
        <taxon>Candida</taxon>
    </lineage>
</organism>
<evidence type="ECO:0000256" key="3">
    <source>
        <dbReference type="ARBA" id="ARBA00010345"/>
    </source>
</evidence>
<dbReference type="GO" id="GO:0005789">
    <property type="term" value="C:endoplasmic reticulum membrane"/>
    <property type="evidence" value="ECO:0007669"/>
    <property type="project" value="UniProtKB-SubCell"/>
</dbReference>
<sequence length="492" mass="55918">MRQRSTILNTVPFTEDSIQNINSTNLKIVAPSIDQRFSIENKYTIPISQPLRYIRQLRIQSKRSYDDVNLVFPFDFTTGLNVYVSPKNTVNNDDDDELFKELNGVLSDVVNLDVNATAWTTSFNSLYYYSSNPAQLQPKSSWFQHKDISDHDSTFDLIYNSDVSSKQIVLRQLISNVAEANYTLKLGEYKEIGFFIKDDKVSHTKDDLVLSGIRVVLDGQSESSQDDAERRDVHKTMFHLKPRHRYLSGSVSSTIVPQGLHPVLATTLITENDLSSTINQEIIGTDDDVDTCGSFFYLNLNKSLIFDKYQDIPPNTTLLVNNGVSNLELPEYKIDQWGSELLFKVDADRESSVISPARFDLNLTLHCRYQLPNNSDPSSQFTQIVNPQPQFFIACKVKDGHLLSKSPFDSRKLSNVGNNYEAYFQNDTVFYHFKTIQADEHLSVDIPHGTTTYDHVNSITTFTILIGIGIIFWAIAQKLTKSKPVRSKSKTE</sequence>
<evidence type="ECO:0000256" key="9">
    <source>
        <dbReference type="ARBA" id="ARBA00023136"/>
    </source>
</evidence>
<keyword evidence="10" id="KW-0325">Glycoprotein</keyword>
<dbReference type="GO" id="GO:1990529">
    <property type="term" value="C:glycosylphosphatidylinositol-mannosyltransferase I complex"/>
    <property type="evidence" value="ECO:0007669"/>
    <property type="project" value="TreeGrafter"/>
</dbReference>
<keyword evidence="13" id="KW-1185">Reference proteome</keyword>
<proteinExistence type="inferred from homology"/>
<comment type="caution">
    <text evidence="12">The sequence shown here is derived from an EMBL/GenBank/DDBJ whole genome shotgun (WGS) entry which is preliminary data.</text>
</comment>
<dbReference type="Proteomes" id="UP001204833">
    <property type="component" value="Unassembled WGS sequence"/>
</dbReference>
<gene>
    <name evidence="12" type="ORF">KGF57_000991</name>
</gene>
<comment type="function">
    <text evidence="11">Required for proper folding and/or the stability of a subset of proteins in the endoplasmic reticulum. Component of glycosylphosphatidylinositol-mannosyltransferase 1 which transfers the first of the 4 mannoses in the GPI-anchor precursors during GPI-anchor biosynthesis. Probably acts by stabilizing the mannosyltransferase GPI14.</text>
</comment>
<evidence type="ECO:0000256" key="6">
    <source>
        <dbReference type="ARBA" id="ARBA00022692"/>
    </source>
</evidence>
<dbReference type="GO" id="GO:0000030">
    <property type="term" value="F:mannosyltransferase activity"/>
    <property type="evidence" value="ECO:0007669"/>
    <property type="project" value="TreeGrafter"/>
</dbReference>
<protein>
    <recommendedName>
        <fullName evidence="4 11">Protein PBN1</fullName>
    </recommendedName>
</protein>
<reference evidence="12 13" key="1">
    <citation type="journal article" date="2022" name="DNA Res.">
        <title>Genome analysis of five recently described species of the CUG-Ser clade uncovers Candida theae as a new hybrid lineage with pathogenic potential in the Candida parapsilosis species complex.</title>
        <authorList>
            <person name="Mixao V."/>
            <person name="Del Olmo V."/>
            <person name="Hegedusova E."/>
            <person name="Saus E."/>
            <person name="Pryszcz L."/>
            <person name="Cillingova A."/>
            <person name="Nosek J."/>
            <person name="Gabaldon T."/>
        </authorList>
    </citation>
    <scope>NUCLEOTIDE SEQUENCE [LARGE SCALE GENOMIC DNA]</scope>
    <source>
        <strain evidence="12 13">CBS 12239</strain>
    </source>
</reference>
<dbReference type="AlphaFoldDB" id="A0AAD5BHY1"/>
<name>A0AAD5BHY1_9ASCO</name>
<evidence type="ECO:0000313" key="13">
    <source>
        <dbReference type="Proteomes" id="UP001204833"/>
    </source>
</evidence>
<dbReference type="InterPro" id="IPR042322">
    <property type="entry name" value="Pbn1"/>
</dbReference>
<comment type="similarity">
    <text evidence="3 11">Belongs to the PIGX family.</text>
</comment>
<feature type="transmembrane region" description="Helical" evidence="11">
    <location>
        <begin position="456"/>
        <end position="476"/>
    </location>
</feature>
<evidence type="ECO:0000256" key="4">
    <source>
        <dbReference type="ARBA" id="ARBA00020410"/>
    </source>
</evidence>
<dbReference type="EMBL" id="JAIHNG010000047">
    <property type="protein sequence ID" value="KAI5964499.1"/>
    <property type="molecule type" value="Genomic_DNA"/>
</dbReference>
<evidence type="ECO:0000256" key="1">
    <source>
        <dbReference type="ARBA" id="ARBA00004643"/>
    </source>
</evidence>
<keyword evidence="9 11" id="KW-0472">Membrane</keyword>
<dbReference type="GeneID" id="76149050"/>